<evidence type="ECO:0000256" key="9">
    <source>
        <dbReference type="ARBA" id="ARBA00045316"/>
    </source>
</evidence>
<dbReference type="RefSeq" id="WP_258392971.1">
    <property type="nucleotide sequence ID" value="NZ_AP019769.1"/>
</dbReference>
<feature type="binding site" evidence="13">
    <location>
        <begin position="327"/>
        <end position="328"/>
    </location>
    <ligand>
        <name>GMP</name>
        <dbReference type="ChEBI" id="CHEBI:58115"/>
    </ligand>
</feature>
<organism evidence="16 17">
    <name type="scientific">Nanobdella aerobiophila</name>
    <dbReference type="NCBI Taxonomy" id="2586965"/>
    <lineage>
        <taxon>Archaea</taxon>
        <taxon>Nanobdellota</taxon>
        <taxon>Nanobdellia</taxon>
        <taxon>Nanobdellales</taxon>
        <taxon>Nanobdellaceae</taxon>
        <taxon>Nanobdella</taxon>
    </lineage>
</organism>
<feature type="binding site" evidence="13">
    <location>
        <begin position="201"/>
        <end position="205"/>
    </location>
    <ligand>
        <name>GMP</name>
        <dbReference type="ChEBI" id="CHEBI:58115"/>
    </ligand>
</feature>
<keyword evidence="6 13" id="KW-0342">GTP-binding</keyword>
<dbReference type="EMBL" id="AP019769">
    <property type="protein sequence ID" value="BBL45656.1"/>
    <property type="molecule type" value="Genomic_DNA"/>
</dbReference>
<dbReference type="Pfam" id="PF01139">
    <property type="entry name" value="RtcB"/>
    <property type="match status" value="1"/>
</dbReference>
<feature type="binding site" evidence="14">
    <location>
        <position position="202"/>
    </location>
    <ligand>
        <name>Mn(2+)</name>
        <dbReference type="ChEBI" id="CHEBI:29035"/>
        <label>1</label>
    </ligand>
</feature>
<feature type="binding site" evidence="14">
    <location>
        <position position="94"/>
    </location>
    <ligand>
        <name>Mn(2+)</name>
        <dbReference type="ChEBI" id="CHEBI:29035"/>
        <label>1</label>
    </ligand>
</feature>
<evidence type="ECO:0000256" key="7">
    <source>
        <dbReference type="ARBA" id="ARBA00023211"/>
    </source>
</evidence>
<feature type="binding site" evidence="13">
    <location>
        <begin position="372"/>
        <end position="375"/>
    </location>
    <ligand>
        <name>GMP</name>
        <dbReference type="ChEBI" id="CHEBI:58115"/>
    </ligand>
</feature>
<feature type="binding site" evidence="13">
    <location>
        <begin position="398"/>
        <end position="401"/>
    </location>
    <ligand>
        <name>GMP</name>
        <dbReference type="ChEBI" id="CHEBI:58115"/>
    </ligand>
</feature>
<comment type="subunit">
    <text evidence="2 15">Monomer.</text>
</comment>
<comment type="catalytic activity">
    <reaction evidence="10">
        <text>a 3'-end 3'-phospho-ribonucleotide-RNA + a 5'-end dephospho-ribonucleoside-RNA + GTP = a ribonucleotidyl-ribonucleotide-RNA + GMP + diphosphate</text>
        <dbReference type="Rhea" id="RHEA:68076"/>
        <dbReference type="Rhea" id="RHEA-COMP:10463"/>
        <dbReference type="Rhea" id="RHEA-COMP:13936"/>
        <dbReference type="Rhea" id="RHEA-COMP:17355"/>
        <dbReference type="ChEBI" id="CHEBI:33019"/>
        <dbReference type="ChEBI" id="CHEBI:37565"/>
        <dbReference type="ChEBI" id="CHEBI:58115"/>
        <dbReference type="ChEBI" id="CHEBI:83062"/>
        <dbReference type="ChEBI" id="CHEBI:138284"/>
        <dbReference type="ChEBI" id="CHEBI:173118"/>
        <dbReference type="EC" id="6.5.1.8"/>
    </reaction>
</comment>
<evidence type="ECO:0000256" key="14">
    <source>
        <dbReference type="PIRSR" id="PIRSR601233-3"/>
    </source>
</evidence>
<dbReference type="GO" id="GO:0005525">
    <property type="term" value="F:GTP binding"/>
    <property type="evidence" value="ECO:0007669"/>
    <property type="project" value="UniProtKB-KW"/>
</dbReference>
<dbReference type="InterPro" id="IPR001233">
    <property type="entry name" value="RtcB"/>
</dbReference>
<evidence type="ECO:0000256" key="11">
    <source>
        <dbReference type="ARBA" id="ARBA00049514"/>
    </source>
</evidence>
<dbReference type="GO" id="GO:0003972">
    <property type="term" value="F:RNA ligase (ATP) activity"/>
    <property type="evidence" value="ECO:0007669"/>
    <property type="project" value="TreeGrafter"/>
</dbReference>
<evidence type="ECO:0000256" key="1">
    <source>
        <dbReference type="ARBA" id="ARBA00008071"/>
    </source>
</evidence>
<dbReference type="Proteomes" id="UP001055553">
    <property type="component" value="Chromosome"/>
</dbReference>
<keyword evidence="5 13" id="KW-0547">Nucleotide-binding</keyword>
<keyword evidence="17" id="KW-1185">Reference proteome</keyword>
<keyword evidence="3 15" id="KW-0436">Ligase</keyword>
<comment type="catalytic activity">
    <reaction evidence="11">
        <text>a 3'-end 2',3'-cyclophospho-ribonucleotide-RNA + a 5'-end dephospho-ribonucleoside-RNA + GTP + H2O = a ribonucleotidyl-ribonucleotide-RNA + GMP + diphosphate + H(+)</text>
        <dbReference type="Rhea" id="RHEA:68080"/>
        <dbReference type="Rhea" id="RHEA-COMP:10464"/>
        <dbReference type="Rhea" id="RHEA-COMP:13936"/>
        <dbReference type="Rhea" id="RHEA-COMP:17355"/>
        <dbReference type="ChEBI" id="CHEBI:15377"/>
        <dbReference type="ChEBI" id="CHEBI:15378"/>
        <dbReference type="ChEBI" id="CHEBI:33019"/>
        <dbReference type="ChEBI" id="CHEBI:37565"/>
        <dbReference type="ChEBI" id="CHEBI:58115"/>
        <dbReference type="ChEBI" id="CHEBI:83064"/>
        <dbReference type="ChEBI" id="CHEBI:138284"/>
        <dbReference type="ChEBI" id="CHEBI:173118"/>
        <dbReference type="EC" id="6.5.1.8"/>
    </reaction>
</comment>
<dbReference type="KEGG" id="naer:MJ1_0503"/>
<feature type="binding site" evidence="14">
    <location>
        <position position="327"/>
    </location>
    <ligand>
        <name>Mn(2+)</name>
        <dbReference type="ChEBI" id="CHEBI:29035"/>
        <label>2</label>
    </ligand>
</feature>
<dbReference type="EC" id="6.5.1.-" evidence="15"/>
<evidence type="ECO:0000256" key="12">
    <source>
        <dbReference type="PIRSR" id="PIRSR601233-1"/>
    </source>
</evidence>
<evidence type="ECO:0000256" key="4">
    <source>
        <dbReference type="ARBA" id="ARBA00022723"/>
    </source>
</evidence>
<keyword evidence="7 14" id="KW-0464">Manganese</keyword>
<comment type="cofactor">
    <cofactor evidence="14 15">
        <name>Mn(2+)</name>
        <dbReference type="ChEBI" id="CHEBI:29035"/>
    </cofactor>
    <text evidence="14 15">Binds 2 manganese ions per subunit.</text>
</comment>
<protein>
    <recommendedName>
        <fullName evidence="8 15">tRNA-splicing ligase RtcB</fullName>
        <ecNumber evidence="15">6.5.1.-</ecNumber>
    </recommendedName>
</protein>
<evidence type="ECO:0000256" key="3">
    <source>
        <dbReference type="ARBA" id="ARBA00022598"/>
    </source>
</evidence>
<feature type="binding site" evidence="13">
    <location>
        <position position="379"/>
    </location>
    <ligand>
        <name>GMP</name>
        <dbReference type="ChEBI" id="CHEBI:58115"/>
    </ligand>
</feature>
<evidence type="ECO:0000256" key="2">
    <source>
        <dbReference type="ARBA" id="ARBA00011245"/>
    </source>
</evidence>
<dbReference type="PANTHER" id="PTHR11118">
    <property type="entry name" value="RNA-SPLICING LIGASE RTCB HOMOLOG"/>
    <property type="match status" value="1"/>
</dbReference>
<evidence type="ECO:0000256" key="10">
    <source>
        <dbReference type="ARBA" id="ARBA00047746"/>
    </source>
</evidence>
<feature type="binding site" evidence="13">
    <location>
        <position position="474"/>
    </location>
    <ligand>
        <name>GMP</name>
        <dbReference type="ChEBI" id="CHEBI:58115"/>
    </ligand>
</feature>
<proteinExistence type="inferred from homology"/>
<evidence type="ECO:0000256" key="13">
    <source>
        <dbReference type="PIRSR" id="PIRSR601233-2"/>
    </source>
</evidence>
<evidence type="ECO:0000256" key="5">
    <source>
        <dbReference type="ARBA" id="ARBA00022741"/>
    </source>
</evidence>
<dbReference type="GO" id="GO:0170057">
    <property type="term" value="F:RNA ligase (GTP) activity"/>
    <property type="evidence" value="ECO:0007669"/>
    <property type="project" value="UniProtKB-EC"/>
</dbReference>
<evidence type="ECO:0000256" key="6">
    <source>
        <dbReference type="ARBA" id="ARBA00023134"/>
    </source>
</evidence>
<evidence type="ECO:0000313" key="17">
    <source>
        <dbReference type="Proteomes" id="UP001055553"/>
    </source>
</evidence>
<dbReference type="SUPFAM" id="SSF103365">
    <property type="entry name" value="Hypothetical protein PH1602"/>
    <property type="match status" value="1"/>
</dbReference>
<feature type="active site" description="GMP-histidine intermediate" evidence="12">
    <location>
        <position position="398"/>
    </location>
</feature>
<reference evidence="17" key="1">
    <citation type="journal article" date="2022" name="Int. J. Syst. Evol. Microbiol.">
        <title>Nanobdella aerobiophila gen. nov., sp. nov., a thermoacidophilic, obligate ectosymbiotic archaeon, and proposal of Nanobdellaceae fam. nov., Nanobdellales ord. nov. and Nanobdellia class. nov.</title>
        <authorList>
            <person name="Kato S."/>
            <person name="Ogasawara A."/>
            <person name="Itoh T."/>
            <person name="Sakai H.D."/>
            <person name="Shimizu M."/>
            <person name="Yuki M."/>
            <person name="Kaneko M."/>
            <person name="Takashina T."/>
            <person name="Ohkuma M."/>
        </authorList>
    </citation>
    <scope>NUCLEOTIDE SEQUENCE [LARGE SCALE GENOMIC DNA]</scope>
    <source>
        <strain evidence="17">MJ1</strain>
    </source>
</reference>
<evidence type="ECO:0000313" key="16">
    <source>
        <dbReference type="EMBL" id="BBL45656.1"/>
    </source>
</evidence>
<gene>
    <name evidence="15" type="primary">rtcB</name>
    <name evidence="16" type="ORF">MJ1_0503</name>
</gene>
<dbReference type="GeneID" id="74568450"/>
<comment type="similarity">
    <text evidence="1 15">Belongs to the RtcB family.</text>
</comment>
<accession>A0A915WS85</accession>
<dbReference type="PANTHER" id="PTHR11118:SF1">
    <property type="entry name" value="RNA-SPLICING LIGASE RTCB HOMOLOG"/>
    <property type="match status" value="1"/>
</dbReference>
<evidence type="ECO:0000256" key="15">
    <source>
        <dbReference type="RuleBase" id="RU371113"/>
    </source>
</evidence>
<dbReference type="InterPro" id="IPR036025">
    <property type="entry name" value="RtcB-like_sf"/>
</dbReference>
<name>A0A915WS85_9ARCH</name>
<dbReference type="AlphaFoldDB" id="A0A915WS85"/>
<sequence length="475" mass="53120">MDLKINKIDNNIFEIKEDKNMNVPVRIYANENLIEKMKNDKTLIQGKNVASLPGIYKYSIVMPDGHEGYGFPVGGVAAFDINEGIISPGGIGYDINCGVRLIKTNLTYNEIKAKLKELVEEIFKNVPAGVGETGKIILSTGQFKDSIEEGLDWSYREGYAWKEDLDYIESNGKLKEASIDYISDLAIRRGLDQLGTLGSGNHFLEIQVIEKIFNQEIAKILGLENDQVMIMIHTGSRGFGHQIASDYIELGLNKYKDTIDRLPDRELIYLPFQSEEGQKYLKSMSAAANFAWNNRQLITYQIRRSFEKVYNHSAEDIGLNILYDVAHNIAKIEKYDNKKLIVHRKGATRAFPAGSEELVSKYNKIGQPVLIPGSMGTGSYILVANQNSVDLSFASSAHGAGRNLSRSSARKKFRYDDIINNLNKKGIIVKSTTKEGIIEEVPEAYKDIDEVVKVIDSLNISNIVARLRPIAVIKG</sequence>
<comment type="function">
    <text evidence="9">Essential for tRNA splicing and maturation. Acts by directly joining spliced tRNA halves to mature-sized tRNAs. Joins RNA with 2',3'-cyclic-phosphate or 3'-phosphate ends to RNA with 5'-hydroxy ends.</text>
</comment>
<dbReference type="FunFam" id="3.90.1860.10:FF:000001">
    <property type="entry name" value="tRNA-splicing ligase RtcB homolog"/>
    <property type="match status" value="1"/>
</dbReference>
<keyword evidence="4 14" id="KW-0479">Metal-binding</keyword>
<dbReference type="Gene3D" id="3.90.1860.10">
    <property type="entry name" value="tRNA-splicing ligase RtcB"/>
    <property type="match status" value="1"/>
</dbReference>
<feature type="binding site" evidence="14">
    <location>
        <position position="233"/>
    </location>
    <ligand>
        <name>Mn(2+)</name>
        <dbReference type="ChEBI" id="CHEBI:29035"/>
        <label>2</label>
    </ligand>
</feature>
<evidence type="ECO:0000256" key="8">
    <source>
        <dbReference type="ARBA" id="ARBA00033766"/>
    </source>
</evidence>
<dbReference type="GO" id="GO:0046872">
    <property type="term" value="F:metal ion binding"/>
    <property type="evidence" value="ECO:0007669"/>
    <property type="project" value="UniProtKB-UniRule"/>
</dbReference>
<dbReference type="GO" id="GO:0006388">
    <property type="term" value="P:tRNA splicing, via endonucleolytic cleavage and ligation"/>
    <property type="evidence" value="ECO:0007669"/>
    <property type="project" value="UniProtKB-ARBA"/>
</dbReference>